<dbReference type="PRINTS" id="PR00248">
    <property type="entry name" value="GPCRMGR"/>
</dbReference>
<evidence type="ECO:0000256" key="10">
    <source>
        <dbReference type="SAM" id="Phobius"/>
    </source>
</evidence>
<proteinExistence type="predicted"/>
<dbReference type="InterPro" id="IPR017978">
    <property type="entry name" value="GPCR_3_C"/>
</dbReference>
<dbReference type="OMA" id="EPGYIIL"/>
<feature type="transmembrane region" description="Helical" evidence="10">
    <location>
        <begin position="219"/>
        <end position="239"/>
    </location>
</feature>
<feature type="transmembrane region" description="Helical" evidence="10">
    <location>
        <begin position="191"/>
        <end position="207"/>
    </location>
</feature>
<keyword evidence="9" id="KW-0807">Transducer</keyword>
<name>A0A8C0D7Q5_BALMU</name>
<evidence type="ECO:0000256" key="2">
    <source>
        <dbReference type="ARBA" id="ARBA00022475"/>
    </source>
</evidence>
<evidence type="ECO:0000256" key="9">
    <source>
        <dbReference type="ARBA" id="ARBA00023224"/>
    </source>
</evidence>
<evidence type="ECO:0000256" key="8">
    <source>
        <dbReference type="ARBA" id="ARBA00023180"/>
    </source>
</evidence>
<keyword evidence="2" id="KW-1003">Cell membrane</keyword>
<dbReference type="PANTHER" id="PTHR24061">
    <property type="entry name" value="CALCIUM-SENSING RECEPTOR-RELATED"/>
    <property type="match status" value="1"/>
</dbReference>
<dbReference type="GeneTree" id="ENSGT00950000183069"/>
<keyword evidence="4 10" id="KW-1133">Transmembrane helix</keyword>
<keyword evidence="5" id="KW-0297">G-protein coupled receptor</keyword>
<evidence type="ECO:0000313" key="12">
    <source>
        <dbReference type="Ensembl" id="ENSBMSP00010016701.1"/>
    </source>
</evidence>
<organism evidence="12">
    <name type="scientific">Balaenoptera musculus</name>
    <name type="common">Blue whale</name>
    <dbReference type="NCBI Taxonomy" id="9771"/>
    <lineage>
        <taxon>Eukaryota</taxon>
        <taxon>Metazoa</taxon>
        <taxon>Chordata</taxon>
        <taxon>Craniata</taxon>
        <taxon>Vertebrata</taxon>
        <taxon>Euteleostomi</taxon>
        <taxon>Mammalia</taxon>
        <taxon>Eutheria</taxon>
        <taxon>Laurasiatheria</taxon>
        <taxon>Artiodactyla</taxon>
        <taxon>Whippomorpha</taxon>
        <taxon>Cetacea</taxon>
        <taxon>Mysticeti</taxon>
        <taxon>Balaenopteridae</taxon>
        <taxon>Balaenoptera</taxon>
    </lineage>
</organism>
<dbReference type="PROSITE" id="PS50259">
    <property type="entry name" value="G_PROTEIN_RECEP_F3_4"/>
    <property type="match status" value="1"/>
</dbReference>
<keyword evidence="6 10" id="KW-0472">Membrane</keyword>
<reference evidence="12" key="1">
    <citation type="submission" date="2023-09" db="UniProtKB">
        <authorList>
            <consortium name="Ensembl"/>
        </authorList>
    </citation>
    <scope>IDENTIFICATION</scope>
</reference>
<evidence type="ECO:0000256" key="6">
    <source>
        <dbReference type="ARBA" id="ARBA00023136"/>
    </source>
</evidence>
<feature type="transmembrane region" description="Helical" evidence="10">
    <location>
        <begin position="141"/>
        <end position="166"/>
    </location>
</feature>
<dbReference type="Ensembl" id="ENSBMST00010018461.1">
    <property type="protein sequence ID" value="ENSBMSP00010016701.1"/>
    <property type="gene ID" value="ENSBMSG00010012139.1"/>
</dbReference>
<keyword evidence="7" id="KW-0675">Receptor</keyword>
<dbReference type="Pfam" id="PF00003">
    <property type="entry name" value="7tm_3"/>
    <property type="match status" value="1"/>
</dbReference>
<feature type="transmembrane region" description="Helical" evidence="10">
    <location>
        <begin position="105"/>
        <end position="129"/>
    </location>
</feature>
<dbReference type="AlphaFoldDB" id="A0A8C0D7Q5"/>
<feature type="transmembrane region" description="Helical" evidence="10">
    <location>
        <begin position="251"/>
        <end position="274"/>
    </location>
</feature>
<keyword evidence="8" id="KW-0325">Glycoprotein</keyword>
<sequence>ISKSNSWCPDHQYPNSDRDHCLSKAVTFLSYEDPLGMVLACTALCLSVLTAVVLGVSVKYRDTSIVKANNRALSCTLLISLILCFPCSFLFIGHPNTATCILQQMTFGVVFTVSISTSLAKTITVVLAFKVTTPGRKMRQWLLSGAPNLIIPICSLIQVTLCAVWLGTSPPSVDMDTHSEPTLLTIVCNKGYLGSLALSSFTLAFLARSLPATFSEAKFLTFSVLVFCGVWITFLLVYNSTKGKVMVAVEIFSFLASSAGLLGCIFASKCYNILLKQDRNTLPRLRGKTNSG</sequence>
<evidence type="ECO:0000256" key="1">
    <source>
        <dbReference type="ARBA" id="ARBA00004651"/>
    </source>
</evidence>
<evidence type="ECO:0000256" key="3">
    <source>
        <dbReference type="ARBA" id="ARBA00022692"/>
    </source>
</evidence>
<dbReference type="PANTHER" id="PTHR24061:SF545">
    <property type="entry name" value="VOMERONASAL 2, RECEPTOR 118-RELATED"/>
    <property type="match status" value="1"/>
</dbReference>
<comment type="subcellular location">
    <subcellularLocation>
        <location evidence="1">Cell membrane</location>
        <topology evidence="1">Multi-pass membrane protein</topology>
    </subcellularLocation>
</comment>
<dbReference type="GO" id="GO:0005886">
    <property type="term" value="C:plasma membrane"/>
    <property type="evidence" value="ECO:0007669"/>
    <property type="project" value="UniProtKB-SubCell"/>
</dbReference>
<feature type="transmembrane region" description="Helical" evidence="10">
    <location>
        <begin position="37"/>
        <end position="60"/>
    </location>
</feature>
<dbReference type="InterPro" id="IPR000337">
    <property type="entry name" value="GPCR_3"/>
</dbReference>
<feature type="domain" description="G-protein coupled receptors family 3 profile" evidence="11">
    <location>
        <begin position="35"/>
        <end position="289"/>
    </location>
</feature>
<feature type="transmembrane region" description="Helical" evidence="10">
    <location>
        <begin position="72"/>
        <end position="93"/>
    </location>
</feature>
<accession>A0A8C0D7Q5</accession>
<evidence type="ECO:0000256" key="5">
    <source>
        <dbReference type="ARBA" id="ARBA00023040"/>
    </source>
</evidence>
<evidence type="ECO:0000259" key="11">
    <source>
        <dbReference type="PROSITE" id="PS50259"/>
    </source>
</evidence>
<dbReference type="InterPro" id="IPR000068">
    <property type="entry name" value="GPCR_3_Ca_sens_rcpt-rel"/>
</dbReference>
<evidence type="ECO:0000256" key="7">
    <source>
        <dbReference type="ARBA" id="ARBA00023170"/>
    </source>
</evidence>
<protein>
    <recommendedName>
        <fullName evidence="11">G-protein coupled receptors family 3 profile domain-containing protein</fullName>
    </recommendedName>
</protein>
<keyword evidence="3 10" id="KW-0812">Transmembrane</keyword>
<evidence type="ECO:0000256" key="4">
    <source>
        <dbReference type="ARBA" id="ARBA00022989"/>
    </source>
</evidence>
<dbReference type="GO" id="GO:0004930">
    <property type="term" value="F:G protein-coupled receptor activity"/>
    <property type="evidence" value="ECO:0007669"/>
    <property type="project" value="UniProtKB-KW"/>
</dbReference>